<keyword evidence="2 8" id="KW-0645">Protease</keyword>
<dbReference type="EMBL" id="BQKY01000015">
    <property type="protein sequence ID" value="GJN93873.1"/>
    <property type="molecule type" value="Genomic_DNA"/>
</dbReference>
<dbReference type="Gene3D" id="1.20.5.5270">
    <property type="match status" value="1"/>
</dbReference>
<dbReference type="InterPro" id="IPR054594">
    <property type="entry name" value="Lon_lid"/>
</dbReference>
<feature type="region of interest" description="Disordered" evidence="11">
    <location>
        <begin position="99"/>
        <end position="135"/>
    </location>
</feature>
<dbReference type="Pfam" id="PF02190">
    <property type="entry name" value="LON_substr_bdg"/>
    <property type="match status" value="1"/>
</dbReference>
<dbReference type="Gene3D" id="1.10.8.60">
    <property type="match status" value="1"/>
</dbReference>
<dbReference type="EC" id="3.4.21.-" evidence="10"/>
<feature type="domain" description="Lon proteolytic" evidence="12">
    <location>
        <begin position="839"/>
        <end position="1026"/>
    </location>
</feature>
<evidence type="ECO:0000256" key="2">
    <source>
        <dbReference type="ARBA" id="ARBA00022670"/>
    </source>
</evidence>
<evidence type="ECO:0000256" key="10">
    <source>
        <dbReference type="RuleBase" id="RU000592"/>
    </source>
</evidence>
<feature type="active site" evidence="8">
    <location>
        <position position="974"/>
    </location>
</feature>
<evidence type="ECO:0000256" key="4">
    <source>
        <dbReference type="ARBA" id="ARBA00022801"/>
    </source>
</evidence>
<dbReference type="InterPro" id="IPR027417">
    <property type="entry name" value="P-loop_NTPase"/>
</dbReference>
<dbReference type="GO" id="GO:0030163">
    <property type="term" value="P:protein catabolic process"/>
    <property type="evidence" value="ECO:0007669"/>
    <property type="project" value="InterPro"/>
</dbReference>
<dbReference type="GO" id="GO:0005737">
    <property type="term" value="C:cytoplasm"/>
    <property type="evidence" value="ECO:0007669"/>
    <property type="project" value="UniProtKB-SubCell"/>
</dbReference>
<feature type="active site" evidence="8">
    <location>
        <position position="931"/>
    </location>
</feature>
<dbReference type="InterPro" id="IPR003959">
    <property type="entry name" value="ATPase_AAA_core"/>
</dbReference>
<dbReference type="NCBIfam" id="TIGR00763">
    <property type="entry name" value="lon"/>
    <property type="match status" value="1"/>
</dbReference>
<evidence type="ECO:0000313" key="13">
    <source>
        <dbReference type="EMBL" id="GJN93873.1"/>
    </source>
</evidence>
<dbReference type="InterPro" id="IPR008268">
    <property type="entry name" value="Peptidase_S16_AS"/>
</dbReference>
<dbReference type="InterPro" id="IPR008269">
    <property type="entry name" value="Lon_proteolytic"/>
</dbReference>
<evidence type="ECO:0000256" key="11">
    <source>
        <dbReference type="SAM" id="MobiDB-lite"/>
    </source>
</evidence>
<dbReference type="SMART" id="SM00464">
    <property type="entry name" value="LON"/>
    <property type="match status" value="1"/>
</dbReference>
<dbReference type="GO" id="GO:0005524">
    <property type="term" value="F:ATP binding"/>
    <property type="evidence" value="ECO:0007669"/>
    <property type="project" value="UniProtKB-KW"/>
</dbReference>
<dbReference type="PANTHER" id="PTHR10046">
    <property type="entry name" value="ATP DEPENDENT LON PROTEASE FAMILY MEMBER"/>
    <property type="match status" value="1"/>
</dbReference>
<dbReference type="Pfam" id="PF05362">
    <property type="entry name" value="Lon_C"/>
    <property type="match status" value="1"/>
</dbReference>
<dbReference type="CDD" id="cd19500">
    <property type="entry name" value="RecA-like_Lon"/>
    <property type="match status" value="1"/>
</dbReference>
<dbReference type="Gene3D" id="3.30.230.10">
    <property type="match status" value="1"/>
</dbReference>
<comment type="catalytic activity">
    <reaction evidence="7">
        <text>Hydrolysis of proteins in presence of ATP.</text>
        <dbReference type="EC" id="3.4.21.53"/>
    </reaction>
</comment>
<organism evidence="13 14">
    <name type="scientific">Rhodotorula paludigena</name>
    <dbReference type="NCBI Taxonomy" id="86838"/>
    <lineage>
        <taxon>Eukaryota</taxon>
        <taxon>Fungi</taxon>
        <taxon>Dikarya</taxon>
        <taxon>Basidiomycota</taxon>
        <taxon>Pucciniomycotina</taxon>
        <taxon>Microbotryomycetes</taxon>
        <taxon>Sporidiobolales</taxon>
        <taxon>Sporidiobolaceae</taxon>
        <taxon>Rhodotorula</taxon>
    </lineage>
</organism>
<reference evidence="13 14" key="1">
    <citation type="submission" date="2021-12" db="EMBL/GenBank/DDBJ databases">
        <title>High titer production of polyol ester of fatty acids by Rhodotorula paludigena BS15 towards product separation-free biomass refinery.</title>
        <authorList>
            <person name="Mano J."/>
            <person name="Ono H."/>
            <person name="Tanaka T."/>
            <person name="Naito K."/>
            <person name="Sushida H."/>
            <person name="Ike M."/>
            <person name="Tokuyasu K."/>
            <person name="Kitaoka M."/>
        </authorList>
    </citation>
    <scope>NUCLEOTIDE SEQUENCE [LARGE SCALE GENOMIC DNA]</scope>
    <source>
        <strain evidence="13 14">BS15</strain>
    </source>
</reference>
<dbReference type="InterPro" id="IPR015947">
    <property type="entry name" value="PUA-like_sf"/>
</dbReference>
<dbReference type="Gene3D" id="2.30.130.40">
    <property type="entry name" value="LON domain-like"/>
    <property type="match status" value="1"/>
</dbReference>
<accession>A0AAV5GUH5</accession>
<comment type="subcellular location">
    <subcellularLocation>
        <location evidence="1">Cytoplasm</location>
    </subcellularLocation>
</comment>
<dbReference type="Pfam" id="PF22667">
    <property type="entry name" value="Lon_lid"/>
    <property type="match status" value="1"/>
</dbReference>
<evidence type="ECO:0000256" key="9">
    <source>
        <dbReference type="RuleBase" id="RU000591"/>
    </source>
</evidence>
<dbReference type="SUPFAM" id="SSF88697">
    <property type="entry name" value="PUA domain-like"/>
    <property type="match status" value="1"/>
</dbReference>
<keyword evidence="5 8" id="KW-0720">Serine protease</keyword>
<dbReference type="PROSITE" id="PS01046">
    <property type="entry name" value="LON_SER"/>
    <property type="match status" value="1"/>
</dbReference>
<dbReference type="SUPFAM" id="SSF52540">
    <property type="entry name" value="P-loop containing nucleoside triphosphate hydrolases"/>
    <property type="match status" value="1"/>
</dbReference>
<keyword evidence="4 8" id="KW-0378">Hydrolase</keyword>
<feature type="region of interest" description="Disordered" evidence="11">
    <location>
        <begin position="364"/>
        <end position="413"/>
    </location>
</feature>
<dbReference type="GO" id="GO:0004176">
    <property type="term" value="F:ATP-dependent peptidase activity"/>
    <property type="evidence" value="ECO:0007669"/>
    <property type="project" value="UniProtKB-UniRule"/>
</dbReference>
<evidence type="ECO:0000256" key="1">
    <source>
        <dbReference type="ARBA" id="ARBA00004496"/>
    </source>
</evidence>
<comment type="similarity">
    <text evidence="8 9">Belongs to the peptidase S16 family.</text>
</comment>
<dbReference type="FunFam" id="1.20.5.5270:FF:000002">
    <property type="entry name" value="Lon protease homolog"/>
    <property type="match status" value="1"/>
</dbReference>
<evidence type="ECO:0000256" key="8">
    <source>
        <dbReference type="PROSITE-ProRule" id="PRU01122"/>
    </source>
</evidence>
<dbReference type="InterPro" id="IPR046336">
    <property type="entry name" value="Lon_prtase_N_sf"/>
</dbReference>
<dbReference type="GO" id="GO:0016887">
    <property type="term" value="F:ATP hydrolysis activity"/>
    <property type="evidence" value="ECO:0007669"/>
    <property type="project" value="InterPro"/>
</dbReference>
<dbReference type="SMART" id="SM00382">
    <property type="entry name" value="AAA"/>
    <property type="match status" value="1"/>
</dbReference>
<dbReference type="FunFam" id="3.40.50.300:FF:000021">
    <property type="entry name" value="Lon protease homolog"/>
    <property type="match status" value="1"/>
</dbReference>
<evidence type="ECO:0000256" key="3">
    <source>
        <dbReference type="ARBA" id="ARBA00022741"/>
    </source>
</evidence>
<dbReference type="Pfam" id="PF00004">
    <property type="entry name" value="AAA"/>
    <property type="match status" value="1"/>
</dbReference>
<dbReference type="SUPFAM" id="SSF54211">
    <property type="entry name" value="Ribosomal protein S5 domain 2-like"/>
    <property type="match status" value="1"/>
</dbReference>
<dbReference type="InterPro" id="IPR004815">
    <property type="entry name" value="Lon_bac/euk-typ"/>
</dbReference>
<dbReference type="GO" id="GO:0006508">
    <property type="term" value="P:proteolysis"/>
    <property type="evidence" value="ECO:0007669"/>
    <property type="project" value="UniProtKB-KW"/>
</dbReference>
<evidence type="ECO:0000313" key="14">
    <source>
        <dbReference type="Proteomes" id="UP001342314"/>
    </source>
</evidence>
<keyword evidence="3 9" id="KW-0547">Nucleotide-binding</keyword>
<dbReference type="InterPro" id="IPR027065">
    <property type="entry name" value="Lon_Prtase"/>
</dbReference>
<proteinExistence type="inferred from homology"/>
<dbReference type="Gene3D" id="1.20.58.1480">
    <property type="match status" value="1"/>
</dbReference>
<evidence type="ECO:0000256" key="6">
    <source>
        <dbReference type="ARBA" id="ARBA00022840"/>
    </source>
</evidence>
<sequence>MARVTVRDPLPLLSSVEPAFRPSLPALTLLDSLPPDHSLFPSLVISIQLSSRAAVALVRSVVNSASSSSPGQPATSPLLIGCVPLKATNSVANTLSDAANRAPPAAKSADDAVLPPLQPDGNHTRDEQSKAKSGLQVIRVPHDADSQFGKLEDGKPDPGDLFEFGTLARIVRLERVSGASGGGFLVVVEGLARFSFSPSALDPAAPFYSASVTTYYDADATPLGSSDAALLASLRDSSATLLDSLQSASPLPPLFARRLRSLHSRLTFSSAPAFVDSLFGTLPLSTPPSSGLTHSDKLFLLSLVEPVARVRAAVEIVTRVTEALKLSSRIDERVGKSLARRQREHVLLQQLLAIRQELEELAAEDGRAPPAAGRGSGQAAGKGQVRRKLPSGRAGGPAGQAGPSEDDEDEDDLAELEKKIEAKSFSDEARKVAVREFKRLKKTPPQGAEHGVIRNYLDTLLAIPWTSAEATPLALSKDFVARARKKLDDDHYGLDKIKKRLLEWLAVLRLQQEAWDADIAASSAATPGSITESGIAETAVVLRDPNAPPAPDVPPTTPVVAAKPSHPPYKAPILLLHGPPGTGKTSIARSLADAMGRKFVRVSLGGVRDEAEIRGHRRTYVGAMPGKIVGALRKCGVSNPVVLLDEVDKLGLSSHHGDPSAALLEVLDPEQNNSFEDHYLGVPLDLSQVLFIATANSLDTIAEPLYDRMEAIELSGYVHNEKLHIARQSLLPKQLKANALSPSVFSVSDETLLFLITHYTREAGVRSLERQIGAICRAKAVEYAEARDATMSGSSDAESTSILIEEAVKRAGYRVEVTDADVERILGPSRWDPEELDKEGRIGVATGMAYQGSGNGGILHIETTHLPGSGSFALTGSLGDVISESARVALAWVKAHAYDLGIAPNREVNVFKSVDVHLHMPSGAVRKDGPSAGVAMVVAIVSLMRGIAPRKGVAMTGEVTLRGAVTPVGGIKEKVLAAHRASITRIIMPKRNKRDVDADLPQQVRDELEFCYVERIEDALAAAFDGGLDRLTGRTEEDREKDWEVHSHL</sequence>
<dbReference type="InterPro" id="IPR003111">
    <property type="entry name" value="Lon_prtase_N"/>
</dbReference>
<keyword evidence="14" id="KW-1185">Reference proteome</keyword>
<gene>
    <name evidence="13" type="ORF">Rhopal_006932-T1</name>
</gene>
<dbReference type="AlphaFoldDB" id="A0AAV5GUH5"/>
<comment type="caution">
    <text evidence="13">The sequence shown here is derived from an EMBL/GenBank/DDBJ whole genome shotgun (WGS) entry which is preliminary data.</text>
</comment>
<dbReference type="PRINTS" id="PR00830">
    <property type="entry name" value="ENDOLAPTASE"/>
</dbReference>
<keyword evidence="6 9" id="KW-0067">ATP-binding</keyword>
<dbReference type="Proteomes" id="UP001342314">
    <property type="component" value="Unassembled WGS sequence"/>
</dbReference>
<dbReference type="PROSITE" id="PS51786">
    <property type="entry name" value="LON_PROTEOLYTIC"/>
    <property type="match status" value="1"/>
</dbReference>
<dbReference type="InterPro" id="IPR014721">
    <property type="entry name" value="Ribsml_uS5_D2-typ_fold_subgr"/>
</dbReference>
<name>A0AAV5GUH5_9BASI</name>
<dbReference type="InterPro" id="IPR020568">
    <property type="entry name" value="Ribosomal_Su5_D2-typ_SF"/>
</dbReference>
<protein>
    <recommendedName>
        <fullName evidence="10">Lon protease homolog</fullName>
        <ecNumber evidence="10">3.4.21.-</ecNumber>
    </recommendedName>
</protein>
<evidence type="ECO:0000256" key="5">
    <source>
        <dbReference type="ARBA" id="ARBA00022825"/>
    </source>
</evidence>
<dbReference type="InterPro" id="IPR003593">
    <property type="entry name" value="AAA+_ATPase"/>
</dbReference>
<evidence type="ECO:0000256" key="7">
    <source>
        <dbReference type="ARBA" id="ARBA00050665"/>
    </source>
</evidence>
<feature type="compositionally biased region" description="Acidic residues" evidence="11">
    <location>
        <begin position="404"/>
        <end position="413"/>
    </location>
</feature>
<dbReference type="GO" id="GO:0004252">
    <property type="term" value="F:serine-type endopeptidase activity"/>
    <property type="evidence" value="ECO:0007669"/>
    <property type="project" value="UniProtKB-UniRule"/>
</dbReference>
<dbReference type="Gene3D" id="3.40.50.300">
    <property type="entry name" value="P-loop containing nucleotide triphosphate hydrolases"/>
    <property type="match status" value="1"/>
</dbReference>
<evidence type="ECO:0000259" key="12">
    <source>
        <dbReference type="PROSITE" id="PS51786"/>
    </source>
</evidence>